<evidence type="ECO:0000256" key="7">
    <source>
        <dbReference type="SAM" id="MobiDB-lite"/>
    </source>
</evidence>
<feature type="transmembrane region" description="Helical" evidence="8">
    <location>
        <begin position="170"/>
        <end position="190"/>
    </location>
</feature>
<evidence type="ECO:0000256" key="4">
    <source>
        <dbReference type="ARBA" id="ARBA00022982"/>
    </source>
</evidence>
<feature type="region of interest" description="Disordered" evidence="7">
    <location>
        <begin position="199"/>
        <end position="322"/>
    </location>
</feature>
<evidence type="ECO:0000256" key="2">
    <source>
        <dbReference type="ARBA" id="ARBA00022448"/>
    </source>
</evidence>
<protein>
    <recommendedName>
        <fullName evidence="9">Cytochrome b561 domain-containing protein</fullName>
    </recommendedName>
</protein>
<evidence type="ECO:0000259" key="9">
    <source>
        <dbReference type="Pfam" id="PF03188"/>
    </source>
</evidence>
<dbReference type="GO" id="GO:0016020">
    <property type="term" value="C:membrane"/>
    <property type="evidence" value="ECO:0007669"/>
    <property type="project" value="UniProtKB-SubCell"/>
</dbReference>
<feature type="transmembrane region" description="Helical" evidence="8">
    <location>
        <begin position="79"/>
        <end position="105"/>
    </location>
</feature>
<keyword evidence="2" id="KW-0813">Transport</keyword>
<dbReference type="EMBL" id="CAJNYD010000034">
    <property type="protein sequence ID" value="CAF3187611.1"/>
    <property type="molecule type" value="Genomic_DNA"/>
</dbReference>
<dbReference type="PANTHER" id="PTHR23130:SF171">
    <property type="entry name" value="OS01G0895300 PROTEIN"/>
    <property type="match status" value="1"/>
</dbReference>
<dbReference type="CDD" id="cd08760">
    <property type="entry name" value="Cyt_b561_FRRS1_like"/>
    <property type="match status" value="1"/>
</dbReference>
<evidence type="ECO:0000313" key="11">
    <source>
        <dbReference type="EMBL" id="CAF3301418.1"/>
    </source>
</evidence>
<proteinExistence type="predicted"/>
<evidence type="ECO:0000256" key="3">
    <source>
        <dbReference type="ARBA" id="ARBA00022692"/>
    </source>
</evidence>
<dbReference type="InterPro" id="IPR006593">
    <property type="entry name" value="Cyt_b561/ferric_Rdtase_TM"/>
</dbReference>
<dbReference type="Gene3D" id="1.20.120.1770">
    <property type="match status" value="1"/>
</dbReference>
<evidence type="ECO:0000313" key="12">
    <source>
        <dbReference type="Proteomes" id="UP000663872"/>
    </source>
</evidence>
<evidence type="ECO:0000256" key="1">
    <source>
        <dbReference type="ARBA" id="ARBA00004370"/>
    </source>
</evidence>
<keyword evidence="3 8" id="KW-0812">Transmembrane</keyword>
<feature type="compositionally biased region" description="Polar residues" evidence="7">
    <location>
        <begin position="229"/>
        <end position="240"/>
    </location>
</feature>
<evidence type="ECO:0000256" key="6">
    <source>
        <dbReference type="ARBA" id="ARBA00023136"/>
    </source>
</evidence>
<accession>A0A817SSA8</accession>
<evidence type="ECO:0000256" key="5">
    <source>
        <dbReference type="ARBA" id="ARBA00022989"/>
    </source>
</evidence>
<dbReference type="PANTHER" id="PTHR23130">
    <property type="entry name" value="CYTOCHROME B561 AND DOMON DOMAIN-CONTAINING PROTEIN"/>
    <property type="match status" value="1"/>
</dbReference>
<keyword evidence="6 8" id="KW-0472">Membrane</keyword>
<feature type="transmembrane region" description="Helical" evidence="8">
    <location>
        <begin position="143"/>
        <end position="164"/>
    </location>
</feature>
<reference evidence="11" key="1">
    <citation type="submission" date="2021-02" db="EMBL/GenBank/DDBJ databases">
        <authorList>
            <person name="Nowell W R."/>
        </authorList>
    </citation>
    <scope>NUCLEOTIDE SEQUENCE</scope>
</reference>
<name>A0A817SSA8_9BILA</name>
<organism evidence="11 12">
    <name type="scientific">Rotaria socialis</name>
    <dbReference type="NCBI Taxonomy" id="392032"/>
    <lineage>
        <taxon>Eukaryota</taxon>
        <taxon>Metazoa</taxon>
        <taxon>Spiralia</taxon>
        <taxon>Gnathifera</taxon>
        <taxon>Rotifera</taxon>
        <taxon>Eurotatoria</taxon>
        <taxon>Bdelloidea</taxon>
        <taxon>Philodinida</taxon>
        <taxon>Philodinidae</taxon>
        <taxon>Rotaria</taxon>
    </lineage>
</organism>
<evidence type="ECO:0000256" key="8">
    <source>
        <dbReference type="SAM" id="Phobius"/>
    </source>
</evidence>
<feature type="domain" description="Cytochrome b561" evidence="9">
    <location>
        <begin position="38"/>
        <end position="103"/>
    </location>
</feature>
<comment type="subcellular location">
    <subcellularLocation>
        <location evidence="1">Membrane</location>
    </subcellularLocation>
</comment>
<gene>
    <name evidence="11" type="ORF">GRG538_LOCUS597</name>
    <name evidence="10" type="ORF">LUA448_LOCUS1358</name>
</gene>
<sequence length="368" mass="41729">MESTESHRINRITESRNQLFPPYIFPIGYLVGRHAMNSPMKRPLYVILQIFGVALAICGFSFGVHSVRTPSWLHFRHAHAIIGIITFILALIQFLVGLTGVCLIARSSKKHAILRESSYKISQEEINQDTWVGKRSWSIIHRILGAIVLSLGFVNISLGVFLAVLPLPVWIVWFVYMSLLVIILVIMEIYKLLKDSGTHKTGSFKSKERYDPRGTSQASLKYSEEPTERQPSTITPTPRRSFSRVPPPNSSTRDSFVYRPIDGSRSHVTTLDDMSPLGSNQIQQRQSRFGDVNASASLPERNRQDDKQYTVSPRKKSRAAERDDVGYYAGQTQDYEQPLAYVEYFTYLSTFSELMFASSTCLPSIFCS</sequence>
<keyword evidence="4" id="KW-0249">Electron transport</keyword>
<dbReference type="Proteomes" id="UP000663833">
    <property type="component" value="Unassembled WGS sequence"/>
</dbReference>
<evidence type="ECO:0000313" key="10">
    <source>
        <dbReference type="EMBL" id="CAF3187611.1"/>
    </source>
</evidence>
<feature type="transmembrane region" description="Helical" evidence="8">
    <location>
        <begin position="44"/>
        <end position="67"/>
    </location>
</feature>
<comment type="caution">
    <text evidence="11">The sequence shown here is derived from an EMBL/GenBank/DDBJ whole genome shotgun (WGS) entry which is preliminary data.</text>
</comment>
<dbReference type="EMBL" id="CAJNYT010000020">
    <property type="protein sequence ID" value="CAF3301418.1"/>
    <property type="molecule type" value="Genomic_DNA"/>
</dbReference>
<keyword evidence="5 8" id="KW-1133">Transmembrane helix</keyword>
<dbReference type="Pfam" id="PF03188">
    <property type="entry name" value="Cytochrom_B561"/>
    <property type="match status" value="1"/>
</dbReference>
<feature type="compositionally biased region" description="Polar residues" evidence="7">
    <location>
        <begin position="277"/>
        <end position="287"/>
    </location>
</feature>
<dbReference type="AlphaFoldDB" id="A0A817SSA8"/>
<dbReference type="Proteomes" id="UP000663872">
    <property type="component" value="Unassembled WGS sequence"/>
</dbReference>